<evidence type="ECO:0000256" key="3">
    <source>
        <dbReference type="ARBA" id="ARBA00022692"/>
    </source>
</evidence>
<dbReference type="GO" id="GO:0005886">
    <property type="term" value="C:plasma membrane"/>
    <property type="evidence" value="ECO:0007669"/>
    <property type="project" value="TreeGrafter"/>
</dbReference>
<keyword evidence="4 6" id="KW-1133">Transmembrane helix</keyword>
<reference evidence="7" key="1">
    <citation type="submission" date="2015-05" db="EMBL/GenBank/DDBJ databases">
        <title>Permanent draft genome of Rhodopirellula islandicus K833.</title>
        <authorList>
            <person name="Kizina J."/>
            <person name="Richter M."/>
            <person name="Glockner F.O."/>
            <person name="Harder J."/>
        </authorList>
    </citation>
    <scope>NUCLEOTIDE SEQUENCE [LARGE SCALE GENOMIC DNA]</scope>
    <source>
        <strain evidence="7">K833</strain>
    </source>
</reference>
<dbReference type="EMBL" id="LECT01000048">
    <property type="protein sequence ID" value="KLU01877.1"/>
    <property type="molecule type" value="Genomic_DNA"/>
</dbReference>
<comment type="subcellular location">
    <subcellularLocation>
        <location evidence="1">Membrane</location>
        <topology evidence="1">Multi-pass membrane protein</topology>
    </subcellularLocation>
</comment>
<feature type="transmembrane region" description="Helical" evidence="6">
    <location>
        <begin position="72"/>
        <end position="89"/>
    </location>
</feature>
<dbReference type="PANTHER" id="PTHR23291:SF50">
    <property type="entry name" value="PROTEIN LIFEGUARD 4"/>
    <property type="match status" value="1"/>
</dbReference>
<evidence type="ECO:0000313" key="8">
    <source>
        <dbReference type="Proteomes" id="UP000036367"/>
    </source>
</evidence>
<proteinExistence type="inferred from homology"/>
<evidence type="ECO:0000256" key="1">
    <source>
        <dbReference type="ARBA" id="ARBA00004141"/>
    </source>
</evidence>
<evidence type="ECO:0000313" key="7">
    <source>
        <dbReference type="EMBL" id="KLU01877.1"/>
    </source>
</evidence>
<feature type="transmembrane region" description="Helical" evidence="6">
    <location>
        <begin position="135"/>
        <end position="155"/>
    </location>
</feature>
<feature type="transmembrane region" description="Helical" evidence="6">
    <location>
        <begin position="36"/>
        <end position="60"/>
    </location>
</feature>
<feature type="transmembrane region" description="Helical" evidence="6">
    <location>
        <begin position="189"/>
        <end position="207"/>
    </location>
</feature>
<feature type="transmembrane region" description="Helical" evidence="6">
    <location>
        <begin position="162"/>
        <end position="183"/>
    </location>
</feature>
<dbReference type="InterPro" id="IPR006214">
    <property type="entry name" value="Bax_inhibitor_1-related"/>
</dbReference>
<evidence type="ECO:0000256" key="6">
    <source>
        <dbReference type="RuleBase" id="RU004379"/>
    </source>
</evidence>
<feature type="transmembrane region" description="Helical" evidence="6">
    <location>
        <begin position="101"/>
        <end position="123"/>
    </location>
</feature>
<name>A0A0J1B593_RHOIS</name>
<dbReference type="PATRIC" id="fig|595434.4.peg.5759"/>
<comment type="similarity">
    <text evidence="2 6">Belongs to the BI1 family.</text>
</comment>
<keyword evidence="8" id="KW-1185">Reference proteome</keyword>
<dbReference type="OrthoDB" id="5177430at2"/>
<feature type="transmembrane region" description="Helical" evidence="6">
    <location>
        <begin position="219"/>
        <end position="238"/>
    </location>
</feature>
<dbReference type="Proteomes" id="UP000036367">
    <property type="component" value="Unassembled WGS sequence"/>
</dbReference>
<evidence type="ECO:0000256" key="4">
    <source>
        <dbReference type="ARBA" id="ARBA00022989"/>
    </source>
</evidence>
<sequence length="248" mass="26784">MSNMNPYSSGVDGAAYGNAAIYADETDRIAFIRRTYAHLSGAVFAFLALEVVLFTMVPAATMDMMVQRMTGGYGWLLVLGAFMAVSWMARSWASSGQSRGLQYAGLGLYVVAQAVIMLPLMYIAIRVMGQPQIPILAGIITTLTFAGLTGFVMLTRVDLASWGTYLFVAGLVAMGVVVCGVFFGFSLGLFFSAAMVALACGYILYDTSNVLHHYDTRQYVAASLALFASVALLFYYVLRILIAFSSND</sequence>
<dbReference type="PANTHER" id="PTHR23291">
    <property type="entry name" value="BAX INHIBITOR-RELATED"/>
    <property type="match status" value="1"/>
</dbReference>
<keyword evidence="5 6" id="KW-0472">Membrane</keyword>
<organism evidence="7 8">
    <name type="scientific">Rhodopirellula islandica</name>
    <dbReference type="NCBI Taxonomy" id="595434"/>
    <lineage>
        <taxon>Bacteria</taxon>
        <taxon>Pseudomonadati</taxon>
        <taxon>Planctomycetota</taxon>
        <taxon>Planctomycetia</taxon>
        <taxon>Pirellulales</taxon>
        <taxon>Pirellulaceae</taxon>
        <taxon>Rhodopirellula</taxon>
    </lineage>
</organism>
<evidence type="ECO:0000256" key="5">
    <source>
        <dbReference type="ARBA" id="ARBA00023136"/>
    </source>
</evidence>
<comment type="caution">
    <text evidence="7">The sequence shown here is derived from an EMBL/GenBank/DDBJ whole genome shotgun (WGS) entry which is preliminary data.</text>
</comment>
<protein>
    <submittedName>
        <fullName evidence="7">Membrane protein</fullName>
    </submittedName>
</protein>
<keyword evidence="3 6" id="KW-0812">Transmembrane</keyword>
<evidence type="ECO:0000256" key="2">
    <source>
        <dbReference type="ARBA" id="ARBA00010350"/>
    </source>
</evidence>
<accession>A0A0J1B593</accession>
<dbReference type="STRING" id="595434.RISK_006061"/>
<dbReference type="AlphaFoldDB" id="A0A0J1B593"/>
<gene>
    <name evidence="7" type="ORF">RISK_006061</name>
</gene>
<dbReference type="Pfam" id="PF01027">
    <property type="entry name" value="Bax1-I"/>
    <property type="match status" value="1"/>
</dbReference>